<proteinExistence type="predicted"/>
<dbReference type="RefSeq" id="WP_129833245.1">
    <property type="nucleotide sequence ID" value="NZ_CP035704.1"/>
</dbReference>
<dbReference type="SUPFAM" id="SSF52743">
    <property type="entry name" value="Subtilisin-like"/>
    <property type="match status" value="1"/>
</dbReference>
<protein>
    <recommendedName>
        <fullName evidence="3">Peptidase S8/S53 domain-containing protein</fullName>
    </recommendedName>
</protein>
<dbReference type="AlphaFoldDB" id="A0A411HJX1"/>
<keyword evidence="2" id="KW-1185">Reference proteome</keyword>
<reference evidence="1 2" key="1">
    <citation type="submission" date="2019-01" db="EMBL/GenBank/DDBJ databases">
        <title>Pseudolysobacter antarctica gen. nov., sp. nov., isolated from Fildes Peninsula, Antarctica.</title>
        <authorList>
            <person name="Wei Z."/>
            <person name="Peng F."/>
        </authorList>
    </citation>
    <scope>NUCLEOTIDE SEQUENCE [LARGE SCALE GENOMIC DNA]</scope>
    <source>
        <strain evidence="1 2">AQ6-296</strain>
    </source>
</reference>
<organism evidence="1 2">
    <name type="scientific">Pseudolysobacter antarcticus</name>
    <dbReference type="NCBI Taxonomy" id="2511995"/>
    <lineage>
        <taxon>Bacteria</taxon>
        <taxon>Pseudomonadati</taxon>
        <taxon>Pseudomonadota</taxon>
        <taxon>Gammaproteobacteria</taxon>
        <taxon>Lysobacterales</taxon>
        <taxon>Rhodanobacteraceae</taxon>
        <taxon>Pseudolysobacter</taxon>
    </lineage>
</organism>
<evidence type="ECO:0000313" key="2">
    <source>
        <dbReference type="Proteomes" id="UP000291562"/>
    </source>
</evidence>
<accession>A0A411HJX1</accession>
<dbReference type="EMBL" id="CP035704">
    <property type="protein sequence ID" value="QBB70832.1"/>
    <property type="molecule type" value="Genomic_DNA"/>
</dbReference>
<dbReference type="GO" id="GO:0004252">
    <property type="term" value="F:serine-type endopeptidase activity"/>
    <property type="evidence" value="ECO:0007669"/>
    <property type="project" value="InterPro"/>
</dbReference>
<dbReference type="InterPro" id="IPR036852">
    <property type="entry name" value="Peptidase_S8/S53_dom_sf"/>
</dbReference>
<gene>
    <name evidence="1" type="ORF">ELE36_10960</name>
</gene>
<sequence length="464" mass="48892">MVDARGMRPRRPYAVVVHGCQKSHPCVTILAITYRFRDLNMLFPSFQASGLKCRTHALSAAISALLFIGLSSNVAYAVQVPANLGNSLDKLVASNIAVKAKPANALYHDAQGRGFSTEQAQTMAALAIVDVNNPNTYLVRVNLDGSKAMTALVANLQSTIPSLNVLAKDEKYRKVGVLNAFVSIDDVPALANVAGVRSVILELKPFLRTKHLPAAASTESAPQPSGGATNGEAIVRLGTVYDQGVTQHRIDQINQYYNPLAPVDYEGQGMSIGFLSDSYNNKSTAPTGVTNFNLPGAAGNPVNTTPVVVLQDLTSGGTDEGQAMVQIGYKMAPKAKLAFASADYGEVGFANNIRALAGIPTFTYPGQTFAADTICDDVGYFDEPFFQDGIIAQGVNDAAAHGVSYYSSAGNDVDINSYESDLRWVANGTGLTAAAGNTALAGTNIDLTSVPTISTLAAFTTLIR</sequence>
<dbReference type="KEGG" id="xbc:ELE36_10960"/>
<evidence type="ECO:0000313" key="1">
    <source>
        <dbReference type="EMBL" id="QBB70832.1"/>
    </source>
</evidence>
<evidence type="ECO:0008006" key="3">
    <source>
        <dbReference type="Google" id="ProtNLM"/>
    </source>
</evidence>
<dbReference type="Proteomes" id="UP000291562">
    <property type="component" value="Chromosome"/>
</dbReference>
<dbReference type="GO" id="GO:0006508">
    <property type="term" value="P:proteolysis"/>
    <property type="evidence" value="ECO:0007669"/>
    <property type="project" value="InterPro"/>
</dbReference>
<dbReference type="OrthoDB" id="9813435at2"/>
<name>A0A411HJX1_9GAMM</name>